<keyword evidence="3" id="KW-1185">Reference proteome</keyword>
<accession>A0A073HZE7</accession>
<dbReference type="EMBL" id="ARYC01003698">
    <property type="protein sequence ID" value="KEJ82819.1"/>
    <property type="molecule type" value="Genomic_DNA"/>
</dbReference>
<feature type="region of interest" description="Disordered" evidence="1">
    <location>
        <begin position="260"/>
        <end position="284"/>
    </location>
</feature>
<dbReference type="AlphaFoldDB" id="A0A073HZE7"/>
<evidence type="ECO:0000313" key="3">
    <source>
        <dbReference type="Proteomes" id="UP000053232"/>
    </source>
</evidence>
<feature type="compositionally biased region" description="Basic and acidic residues" evidence="1">
    <location>
        <begin position="275"/>
        <end position="284"/>
    </location>
</feature>
<organism evidence="2 3">
    <name type="scientific">Oxytricha trifallax</name>
    <dbReference type="NCBI Taxonomy" id="1172189"/>
    <lineage>
        <taxon>Eukaryota</taxon>
        <taxon>Sar</taxon>
        <taxon>Alveolata</taxon>
        <taxon>Ciliophora</taxon>
        <taxon>Intramacronucleata</taxon>
        <taxon>Spirotrichea</taxon>
        <taxon>Stichotrichia</taxon>
        <taxon>Sporadotrichida</taxon>
        <taxon>Oxytrichidae</taxon>
        <taxon>Oxytrichinae</taxon>
        <taxon>Oxytricha</taxon>
    </lineage>
</organism>
<comment type="caution">
    <text evidence="2">The sequence shown here is derived from an EMBL/GenBank/DDBJ whole genome shotgun (WGS) entry which is preliminary data.</text>
</comment>
<proteinExistence type="predicted"/>
<evidence type="ECO:0000256" key="1">
    <source>
        <dbReference type="SAM" id="MobiDB-lite"/>
    </source>
</evidence>
<reference evidence="3" key="1">
    <citation type="journal article" date="2014" name="Cell">
        <title>The Architecture of a Scrambled Genome Reveals Massive Levels of Genomic Rearrangement during Development.</title>
        <authorList>
            <person name="Chen X."/>
            <person name="Bracht J.R."/>
            <person name="Goldman A.D."/>
            <person name="Dolzhenko E."/>
            <person name="Clay D.M."/>
            <person name="Swart E.C."/>
            <person name="Perlman D.H."/>
            <person name="Doak T.G."/>
            <person name="Stuart A."/>
            <person name="Amemiya C.T."/>
            <person name="Sebra R.P."/>
            <person name="Landweber L.F."/>
        </authorList>
    </citation>
    <scope>NUCLEOTIDE SEQUENCE [LARGE SCALE GENOMIC DNA]</scope>
    <source>
        <strain evidence="3">JRB310</strain>
    </source>
</reference>
<sequence>MANIKSLFLLRLFDCKELELNKSEVRFCNFQFQFENVEILQLKNRSDLKADKLMFPNIKKVSTLNCTLTSIYEKYFNIECLEVKETQSDHSRQFKLGGKQIEKFPNLTQAQIDKCKTKQIFPLIYQQLQQLANVPKLYFNVKGFKLSYQQIIQGFKNWPEKCKIIIKKAQCDSQNLEDEFMFTFERDQFEAMDIDEMEEYQFKMQIDKQNTDKIYLKTQALDYQLLSDNQTNSKYHYSVKITLTKFANLKRKQIQREAKLKQIASQKVKKQGKQKKSDEKQNEL</sequence>
<protein>
    <submittedName>
        <fullName evidence="2">Uncharacterized protein</fullName>
    </submittedName>
</protein>
<gene>
    <name evidence="2" type="ORF">OXYTRIMIC_773</name>
</gene>
<name>A0A073HZE7_9SPIT</name>
<evidence type="ECO:0000313" key="2">
    <source>
        <dbReference type="EMBL" id="KEJ82819.1"/>
    </source>
</evidence>
<dbReference type="Proteomes" id="UP000053232">
    <property type="component" value="Unassembled WGS sequence"/>
</dbReference>